<evidence type="ECO:0000256" key="6">
    <source>
        <dbReference type="ARBA" id="ARBA00023136"/>
    </source>
</evidence>
<dbReference type="PANTHER" id="PTHR30561:SF1">
    <property type="entry name" value="MULTIDRUG TRANSPORTER EMRE"/>
    <property type="match status" value="1"/>
</dbReference>
<accession>A0ABX3ES03</accession>
<name>A0ABX3ES03_9BACL</name>
<dbReference type="Pfam" id="PF00893">
    <property type="entry name" value="Multi_Drug_Res"/>
    <property type="match status" value="1"/>
</dbReference>
<evidence type="ECO:0000256" key="8">
    <source>
        <dbReference type="SAM" id="Phobius"/>
    </source>
</evidence>
<comment type="similarity">
    <text evidence="7">Belongs to the drug/metabolite transporter (DMT) superfamily. Small multidrug resistance (SMR) (TC 2.A.7.1) family.</text>
</comment>
<protein>
    <submittedName>
        <fullName evidence="9">Quaternary ammonium transporter</fullName>
    </submittedName>
</protein>
<keyword evidence="5 8" id="KW-1133">Transmembrane helix</keyword>
<reference evidence="9 10" key="1">
    <citation type="submission" date="2016-03" db="EMBL/GenBank/DDBJ databases">
        <authorList>
            <person name="Sant'Anna F.H."/>
            <person name="Ambrosini A."/>
            <person name="Souza R."/>
            <person name="Bach E."/>
            <person name="Fernandes G."/>
            <person name="Balsanelli E."/>
            <person name="Baura V.A."/>
            <person name="Souza E.M."/>
            <person name="Passaglia L."/>
        </authorList>
    </citation>
    <scope>NUCLEOTIDE SEQUENCE [LARGE SCALE GENOMIC DNA]</scope>
    <source>
        <strain evidence="9 10">P26E</strain>
    </source>
</reference>
<keyword evidence="3" id="KW-1003">Cell membrane</keyword>
<evidence type="ECO:0000313" key="9">
    <source>
        <dbReference type="EMBL" id="OKP90463.1"/>
    </source>
</evidence>
<keyword evidence="10" id="KW-1185">Reference proteome</keyword>
<dbReference type="EMBL" id="LVWI01000003">
    <property type="protein sequence ID" value="OKP90463.1"/>
    <property type="molecule type" value="Genomic_DNA"/>
</dbReference>
<feature type="transmembrane region" description="Helical" evidence="8">
    <location>
        <begin position="27"/>
        <end position="47"/>
    </location>
</feature>
<feature type="transmembrane region" description="Helical" evidence="8">
    <location>
        <begin position="85"/>
        <end position="104"/>
    </location>
</feature>
<evidence type="ECO:0000256" key="4">
    <source>
        <dbReference type="ARBA" id="ARBA00022692"/>
    </source>
</evidence>
<dbReference type="SUPFAM" id="SSF103481">
    <property type="entry name" value="Multidrug resistance efflux transporter EmrE"/>
    <property type="match status" value="1"/>
</dbReference>
<keyword evidence="4 7" id="KW-0812">Transmembrane</keyword>
<evidence type="ECO:0000256" key="3">
    <source>
        <dbReference type="ARBA" id="ARBA00022475"/>
    </source>
</evidence>
<dbReference type="InterPro" id="IPR045324">
    <property type="entry name" value="Small_multidrug_res"/>
</dbReference>
<dbReference type="Gene3D" id="1.10.3730.20">
    <property type="match status" value="1"/>
</dbReference>
<gene>
    <name evidence="9" type="ORF">A3844_05375</name>
</gene>
<dbReference type="InterPro" id="IPR037185">
    <property type="entry name" value="EmrE-like"/>
</dbReference>
<sequence length="106" mass="11187">MNPYFILACSILAEVFGSSMLKLSNGFKNIYPSIGVIVGMSMAFYGLSVSIETIPLGTAYAIWSGAGTALTSVIGIVIYKEVVNIKKIAGILCIISGVVFMKIATN</sequence>
<keyword evidence="2" id="KW-0813">Transport</keyword>
<dbReference type="Proteomes" id="UP000186058">
    <property type="component" value="Unassembled WGS sequence"/>
</dbReference>
<keyword evidence="6 8" id="KW-0472">Membrane</keyword>
<comment type="caution">
    <text evidence="9">The sequence shown here is derived from an EMBL/GenBank/DDBJ whole genome shotgun (WGS) entry which is preliminary data.</text>
</comment>
<evidence type="ECO:0000313" key="10">
    <source>
        <dbReference type="Proteomes" id="UP000186058"/>
    </source>
</evidence>
<evidence type="ECO:0000256" key="5">
    <source>
        <dbReference type="ARBA" id="ARBA00022989"/>
    </source>
</evidence>
<feature type="transmembrane region" description="Helical" evidence="8">
    <location>
        <begin position="59"/>
        <end position="79"/>
    </location>
</feature>
<evidence type="ECO:0000256" key="2">
    <source>
        <dbReference type="ARBA" id="ARBA00022448"/>
    </source>
</evidence>
<proteinExistence type="inferred from homology"/>
<comment type="subcellular location">
    <subcellularLocation>
        <location evidence="1 7">Cell membrane</location>
        <topology evidence="1 7">Multi-pass membrane protein</topology>
    </subcellularLocation>
</comment>
<dbReference type="PANTHER" id="PTHR30561">
    <property type="entry name" value="SMR FAMILY PROTON-DEPENDENT DRUG EFFLUX TRANSPORTER SUGE"/>
    <property type="match status" value="1"/>
</dbReference>
<dbReference type="RefSeq" id="WP_074106829.1">
    <property type="nucleotide sequence ID" value="NZ_LVWI01000003.1"/>
</dbReference>
<evidence type="ECO:0000256" key="1">
    <source>
        <dbReference type="ARBA" id="ARBA00004651"/>
    </source>
</evidence>
<organism evidence="9 10">
    <name type="scientific">Paenibacillus helianthi</name>
    <dbReference type="NCBI Taxonomy" id="1349432"/>
    <lineage>
        <taxon>Bacteria</taxon>
        <taxon>Bacillati</taxon>
        <taxon>Bacillota</taxon>
        <taxon>Bacilli</taxon>
        <taxon>Bacillales</taxon>
        <taxon>Paenibacillaceae</taxon>
        <taxon>Paenibacillus</taxon>
    </lineage>
</organism>
<dbReference type="InterPro" id="IPR000390">
    <property type="entry name" value="Small_drug/metabolite_transptr"/>
</dbReference>
<evidence type="ECO:0000256" key="7">
    <source>
        <dbReference type="RuleBase" id="RU003942"/>
    </source>
</evidence>